<gene>
    <name evidence="3" type="ORF">SAMN05421781_0883</name>
</gene>
<dbReference type="RefSeq" id="WP_091611648.1">
    <property type="nucleotide sequence ID" value="NZ_FNNC01000001.1"/>
</dbReference>
<feature type="compositionally biased region" description="Low complexity" evidence="1">
    <location>
        <begin position="144"/>
        <end position="163"/>
    </location>
</feature>
<dbReference type="Proteomes" id="UP000199488">
    <property type="component" value="Unassembled WGS sequence"/>
</dbReference>
<evidence type="ECO:0000313" key="4">
    <source>
        <dbReference type="Proteomes" id="UP000199488"/>
    </source>
</evidence>
<dbReference type="OrthoDB" id="2967419at2"/>
<sequence>MSNTSTRKTLPIIALSAAAIGGGVYWYTKSSGSTSNSESESSEGMRDKVNQANQEIDKDELKNRFQRTVELTKQATAQLQEIYNDYGKDIIQQIQQVKKDSEGVVSTAKEAGDELKDVADTAKEAEQELEGVKEQAKQGAEQVSSSDSSSDNSSASSSETSANQNIQESPEEETKRKDNQADIEPQEEGKNHRDPNSKGNN</sequence>
<keyword evidence="2" id="KW-1133">Transmembrane helix</keyword>
<feature type="transmembrane region" description="Helical" evidence="2">
    <location>
        <begin position="12"/>
        <end position="28"/>
    </location>
</feature>
<name>A0A1H2RRA7_9BACI</name>
<evidence type="ECO:0000256" key="1">
    <source>
        <dbReference type="SAM" id="MobiDB-lite"/>
    </source>
</evidence>
<feature type="compositionally biased region" description="Basic and acidic residues" evidence="1">
    <location>
        <begin position="43"/>
        <end position="61"/>
    </location>
</feature>
<feature type="region of interest" description="Disordered" evidence="1">
    <location>
        <begin position="29"/>
        <end position="61"/>
    </location>
</feature>
<feature type="region of interest" description="Disordered" evidence="1">
    <location>
        <begin position="95"/>
        <end position="201"/>
    </location>
</feature>
<evidence type="ECO:0000313" key="3">
    <source>
        <dbReference type="EMBL" id="SDW21996.1"/>
    </source>
</evidence>
<reference evidence="3 4" key="1">
    <citation type="submission" date="2016-10" db="EMBL/GenBank/DDBJ databases">
        <authorList>
            <person name="de Groot N.N."/>
        </authorList>
    </citation>
    <scope>NUCLEOTIDE SEQUENCE [LARGE SCALE GENOMIC DNA]</scope>
    <source>
        <strain evidence="3 4">DSM 23126</strain>
    </source>
</reference>
<feature type="compositionally biased region" description="Basic and acidic residues" evidence="1">
    <location>
        <begin position="187"/>
        <end position="201"/>
    </location>
</feature>
<feature type="compositionally biased region" description="Basic and acidic residues" evidence="1">
    <location>
        <begin position="110"/>
        <end position="136"/>
    </location>
</feature>
<evidence type="ECO:0000256" key="2">
    <source>
        <dbReference type="SAM" id="Phobius"/>
    </source>
</evidence>
<accession>A0A1H2RRA7</accession>
<keyword evidence="2" id="KW-0812">Transmembrane</keyword>
<keyword evidence="2" id="KW-0472">Membrane</keyword>
<organism evidence="3 4">
    <name type="scientific">Marinococcus luteus</name>
    <dbReference type="NCBI Taxonomy" id="1122204"/>
    <lineage>
        <taxon>Bacteria</taxon>
        <taxon>Bacillati</taxon>
        <taxon>Bacillota</taxon>
        <taxon>Bacilli</taxon>
        <taxon>Bacillales</taxon>
        <taxon>Bacillaceae</taxon>
        <taxon>Marinococcus</taxon>
    </lineage>
</organism>
<dbReference type="AlphaFoldDB" id="A0A1H2RRA7"/>
<proteinExistence type="predicted"/>
<feature type="compositionally biased region" description="Low complexity" evidence="1">
    <location>
        <begin position="30"/>
        <end position="39"/>
    </location>
</feature>
<protein>
    <submittedName>
        <fullName evidence="3">Uncharacterized protein</fullName>
    </submittedName>
</protein>
<keyword evidence="4" id="KW-1185">Reference proteome</keyword>
<dbReference type="EMBL" id="FNNC01000001">
    <property type="protein sequence ID" value="SDW21996.1"/>
    <property type="molecule type" value="Genomic_DNA"/>
</dbReference>